<name>M2N0Z4_BAUPA</name>
<dbReference type="EMBL" id="KB445562">
    <property type="protein sequence ID" value="EMC92305.1"/>
    <property type="molecule type" value="Genomic_DNA"/>
</dbReference>
<dbReference type="GeneID" id="19110721"/>
<feature type="compositionally biased region" description="Basic and acidic residues" evidence="1">
    <location>
        <begin position="401"/>
        <end position="411"/>
    </location>
</feature>
<dbReference type="RefSeq" id="XP_007680705.1">
    <property type="nucleotide sequence ID" value="XM_007682515.1"/>
</dbReference>
<reference evidence="2 3" key="1">
    <citation type="journal article" date="2012" name="PLoS Pathog.">
        <title>Diverse lifestyles and strategies of plant pathogenesis encoded in the genomes of eighteen Dothideomycetes fungi.</title>
        <authorList>
            <person name="Ohm R.A."/>
            <person name="Feau N."/>
            <person name="Henrissat B."/>
            <person name="Schoch C.L."/>
            <person name="Horwitz B.A."/>
            <person name="Barry K.W."/>
            <person name="Condon B.J."/>
            <person name="Copeland A.C."/>
            <person name="Dhillon B."/>
            <person name="Glaser F."/>
            <person name="Hesse C.N."/>
            <person name="Kosti I."/>
            <person name="LaButti K."/>
            <person name="Lindquist E.A."/>
            <person name="Lucas S."/>
            <person name="Salamov A.A."/>
            <person name="Bradshaw R.E."/>
            <person name="Ciuffetti L."/>
            <person name="Hamelin R.C."/>
            <person name="Kema G.H.J."/>
            <person name="Lawrence C."/>
            <person name="Scott J.A."/>
            <person name="Spatafora J.W."/>
            <person name="Turgeon B.G."/>
            <person name="de Wit P.J.G.M."/>
            <person name="Zhong S."/>
            <person name="Goodwin S.B."/>
            <person name="Grigoriev I.V."/>
        </authorList>
    </citation>
    <scope>NUCLEOTIDE SEQUENCE [LARGE SCALE GENOMIC DNA]</scope>
    <source>
        <strain evidence="2 3">UAMH 10762</strain>
    </source>
</reference>
<dbReference type="HOGENOM" id="CLU_028757_0_0_1"/>
<dbReference type="Proteomes" id="UP000011761">
    <property type="component" value="Unassembled WGS sequence"/>
</dbReference>
<dbReference type="OrthoDB" id="4155914at2759"/>
<evidence type="ECO:0000313" key="3">
    <source>
        <dbReference type="Proteomes" id="UP000011761"/>
    </source>
</evidence>
<proteinExistence type="predicted"/>
<protein>
    <submittedName>
        <fullName evidence="2">Uncharacterized protein</fullName>
    </submittedName>
</protein>
<evidence type="ECO:0000256" key="1">
    <source>
        <dbReference type="SAM" id="MobiDB-lite"/>
    </source>
</evidence>
<gene>
    <name evidence="2" type="ORF">BAUCODRAFT_284671</name>
</gene>
<dbReference type="OMA" id="HMIIELV"/>
<feature type="region of interest" description="Disordered" evidence="1">
    <location>
        <begin position="356"/>
        <end position="411"/>
    </location>
</feature>
<dbReference type="eggNOG" id="ENOG502QT51">
    <property type="taxonomic scope" value="Eukaryota"/>
</dbReference>
<evidence type="ECO:0000313" key="2">
    <source>
        <dbReference type="EMBL" id="EMC92305.1"/>
    </source>
</evidence>
<dbReference type="KEGG" id="bcom:BAUCODRAFT_284671"/>
<dbReference type="AlphaFoldDB" id="M2N0Z4"/>
<accession>M2N0Z4</accession>
<organism evidence="2 3">
    <name type="scientific">Baudoinia panamericana (strain UAMH 10762)</name>
    <name type="common">Angels' share fungus</name>
    <name type="synonym">Baudoinia compniacensis (strain UAMH 10762)</name>
    <dbReference type="NCBI Taxonomy" id="717646"/>
    <lineage>
        <taxon>Eukaryota</taxon>
        <taxon>Fungi</taxon>
        <taxon>Dikarya</taxon>
        <taxon>Ascomycota</taxon>
        <taxon>Pezizomycotina</taxon>
        <taxon>Dothideomycetes</taxon>
        <taxon>Dothideomycetidae</taxon>
        <taxon>Mycosphaerellales</taxon>
        <taxon>Teratosphaeriaceae</taxon>
        <taxon>Baudoinia</taxon>
    </lineage>
</organism>
<feature type="region of interest" description="Disordered" evidence="1">
    <location>
        <begin position="1"/>
        <end position="84"/>
    </location>
</feature>
<keyword evidence="3" id="KW-1185">Reference proteome</keyword>
<sequence>MSSSNNGSLPAPRPVKTGASNRQSVHNGLGARDGSSQQQGVPAFNASVVPSAGQGQGYKNGASQQQGDVGRVTPQPAQLGEDMTEEDINQLIKDHKELREKYTKVKKYYFEKEDQVKQLQNSLAHQRLSQSRTSLDDSEYTTRFNRLDGLTAQLAFSIRKSWRSVPEWLFKSVNRDAVATGKQEMTAVGRAFISRWLVEEAFDKYFHPDLEPTLSAQLKAIQHNIRKFAPTAQSVEEEEFLTSKVVNWRLATLEGLQDALRSPQCPTNRAQLTDLMKGELISALAVHLQDPPPSDLEGGVHMIIELVVSIAIHLPLESRDVVIEYFKPNYSIMNEQMKMESGIPPLNVSIHDEQTERASLKSAGSDITDMTENRTGKTKSTAAQGKHAGAGGSSSSLNRPESSHGMKDDVPPRVRMAAGIGVSIRGRSVLVKAPVFST</sequence>